<dbReference type="Proteomes" id="UP000053669">
    <property type="component" value="Unassembled WGS sequence"/>
</dbReference>
<comment type="caution">
    <text evidence="2">The sequence shown here is derived from an EMBL/GenBank/DDBJ whole genome shotgun (WGS) entry which is preliminary data.</text>
</comment>
<evidence type="ECO:0000313" key="2">
    <source>
        <dbReference type="EMBL" id="KUN51766.1"/>
    </source>
</evidence>
<sequence>MRAQIRRTGERGDGADRADRVALPQQNPGCGLQLTGDVLVRAHRGLGEVAYAPLRSVDDSGQRAVGPAPFPLRARPDHRGPDERVPKAQPVRVHLHESAVLRRLEVVKIAGAATGGTQAGHLCGATESAEQHHQTAAFGQLAHPGGEHRL</sequence>
<dbReference type="EMBL" id="LMWU01000103">
    <property type="protein sequence ID" value="KUN51766.1"/>
    <property type="molecule type" value="Genomic_DNA"/>
</dbReference>
<evidence type="ECO:0000313" key="3">
    <source>
        <dbReference type="Proteomes" id="UP000053669"/>
    </source>
</evidence>
<evidence type="ECO:0000256" key="1">
    <source>
        <dbReference type="SAM" id="MobiDB-lite"/>
    </source>
</evidence>
<accession>A0A101RJP0</accession>
<organism evidence="2 3">
    <name type="scientific">Streptomyces canus</name>
    <dbReference type="NCBI Taxonomy" id="58343"/>
    <lineage>
        <taxon>Bacteria</taxon>
        <taxon>Bacillati</taxon>
        <taxon>Actinomycetota</taxon>
        <taxon>Actinomycetes</taxon>
        <taxon>Kitasatosporales</taxon>
        <taxon>Streptomycetaceae</taxon>
        <taxon>Streptomyces</taxon>
        <taxon>Streptomyces aurantiacus group</taxon>
    </lineage>
</organism>
<feature type="region of interest" description="Disordered" evidence="1">
    <location>
        <begin position="1"/>
        <end position="27"/>
    </location>
</feature>
<protein>
    <submittedName>
        <fullName evidence="2">Uncharacterized protein</fullName>
    </submittedName>
</protein>
<name>A0A101RJP0_9ACTN</name>
<feature type="region of interest" description="Disordered" evidence="1">
    <location>
        <begin position="127"/>
        <end position="150"/>
    </location>
</feature>
<dbReference type="AlphaFoldDB" id="A0A101RJP0"/>
<gene>
    <name evidence="2" type="ORF">AQJ46_50990</name>
</gene>
<reference evidence="2 3" key="1">
    <citation type="submission" date="2015-10" db="EMBL/GenBank/DDBJ databases">
        <title>Draft genome sequence of Streptomyces canus DSM 40017, type strain for the species Streptomyces canus.</title>
        <authorList>
            <person name="Ruckert C."/>
            <person name="Winkler A."/>
            <person name="Kalinowski J."/>
            <person name="Kampfer P."/>
            <person name="Glaeser S."/>
        </authorList>
    </citation>
    <scope>NUCLEOTIDE SEQUENCE [LARGE SCALE GENOMIC DNA]</scope>
    <source>
        <strain evidence="2 3">DSM 40017</strain>
    </source>
</reference>
<dbReference type="RefSeq" id="WP_059212191.1">
    <property type="nucleotide sequence ID" value="NZ_KQ948704.1"/>
</dbReference>
<feature type="compositionally biased region" description="Basic and acidic residues" evidence="1">
    <location>
        <begin position="7"/>
        <end position="20"/>
    </location>
</feature>
<feature type="compositionally biased region" description="Basic and acidic residues" evidence="1">
    <location>
        <begin position="74"/>
        <end position="86"/>
    </location>
</feature>
<feature type="region of interest" description="Disordered" evidence="1">
    <location>
        <begin position="58"/>
        <end position="86"/>
    </location>
</feature>
<proteinExistence type="predicted"/>